<feature type="region of interest" description="Disordered" evidence="1">
    <location>
        <begin position="273"/>
        <end position="316"/>
    </location>
</feature>
<sequence>MPRPAPPRLRPAGDEVQLAVLVGGGVGPLVGRLELGELGALRGHAHPGRLVAEVDLVAVPAQLPPHDDRDDGALRRGGAGRDDGGAERARDARHGPRVGARVEDLERPGDLHLRVRGDRVHRSRLAPDGVPGVVGRGVRVGRGERGRRVLGRVVLGGGSHRRRGRGPVGVRVEDGILAVGRVVVPVRHGRRGPRPAVGPRAALRRGIALGALAALAQTLQEGAPALGAPARRDVVQALADPALVHGAPGAQLAHGPARAAHQEDVRVLPPQQRAPADVARHDGHVGGDGLAGHAADEGSNGPMPARIRRRPPPPAG</sequence>
<reference evidence="2" key="1">
    <citation type="submission" date="2020-02" db="EMBL/GenBank/DDBJ databases">
        <authorList>
            <person name="Meier V. D."/>
        </authorList>
    </citation>
    <scope>NUCLEOTIDE SEQUENCE</scope>
    <source>
        <strain evidence="2">AVDCRST_MAG13</strain>
    </source>
</reference>
<name>A0A6J4R817_9ACTN</name>
<feature type="compositionally biased region" description="Basic and acidic residues" evidence="1">
    <location>
        <begin position="65"/>
        <end position="100"/>
    </location>
</feature>
<feature type="region of interest" description="Disordered" evidence="1">
    <location>
        <begin position="62"/>
        <end position="100"/>
    </location>
</feature>
<dbReference type="AlphaFoldDB" id="A0A6J4R817"/>
<accession>A0A6J4R817</accession>
<gene>
    <name evidence="2" type="ORF">AVDCRST_MAG13-116</name>
</gene>
<evidence type="ECO:0000313" key="2">
    <source>
        <dbReference type="EMBL" id="CAA9466882.1"/>
    </source>
</evidence>
<dbReference type="EMBL" id="CADCVO010000022">
    <property type="protein sequence ID" value="CAA9466882.1"/>
    <property type="molecule type" value="Genomic_DNA"/>
</dbReference>
<protein>
    <submittedName>
        <fullName evidence="2">Uncharacterized protein</fullName>
    </submittedName>
</protein>
<organism evidence="2">
    <name type="scientific">uncultured Solirubrobacteraceae bacterium</name>
    <dbReference type="NCBI Taxonomy" id="1162706"/>
    <lineage>
        <taxon>Bacteria</taxon>
        <taxon>Bacillati</taxon>
        <taxon>Actinomycetota</taxon>
        <taxon>Thermoleophilia</taxon>
        <taxon>Solirubrobacterales</taxon>
        <taxon>Solirubrobacteraceae</taxon>
        <taxon>environmental samples</taxon>
    </lineage>
</organism>
<evidence type="ECO:0000256" key="1">
    <source>
        <dbReference type="SAM" id="MobiDB-lite"/>
    </source>
</evidence>
<proteinExistence type="predicted"/>
<feature type="compositionally biased region" description="Basic residues" evidence="1">
    <location>
        <begin position="306"/>
        <end position="316"/>
    </location>
</feature>